<keyword evidence="2 6" id="KW-0808">Transferase</keyword>
<dbReference type="EC" id="2.3.2.2" evidence="6"/>
<dbReference type="InterPro" id="IPR029055">
    <property type="entry name" value="Ntn_hydrolases_N"/>
</dbReference>
<gene>
    <name evidence="6" type="ORF">HNP55_000237</name>
</gene>
<dbReference type="InterPro" id="IPR051792">
    <property type="entry name" value="GGT_bact"/>
</dbReference>
<evidence type="ECO:0000256" key="5">
    <source>
        <dbReference type="SAM" id="MobiDB-lite"/>
    </source>
</evidence>
<keyword evidence="7" id="KW-1185">Reference proteome</keyword>
<dbReference type="SUPFAM" id="SSF56235">
    <property type="entry name" value="N-terminal nucleophile aminohydrolases (Ntn hydrolases)"/>
    <property type="match status" value="1"/>
</dbReference>
<keyword evidence="6" id="KW-0012">Acyltransferase</keyword>
<organism evidence="6 7">
    <name type="scientific">Roseateles oligotrophus</name>
    <dbReference type="NCBI Taxonomy" id="1769250"/>
    <lineage>
        <taxon>Bacteria</taxon>
        <taxon>Pseudomonadati</taxon>
        <taxon>Pseudomonadota</taxon>
        <taxon>Betaproteobacteria</taxon>
        <taxon>Burkholderiales</taxon>
        <taxon>Sphaerotilaceae</taxon>
        <taxon>Roseateles</taxon>
    </lineage>
</organism>
<dbReference type="Proteomes" id="UP000562027">
    <property type="component" value="Unassembled WGS sequence"/>
</dbReference>
<dbReference type="PANTHER" id="PTHR43199:SF1">
    <property type="entry name" value="GLUTATHIONE HYDROLASE PROENZYME"/>
    <property type="match status" value="1"/>
</dbReference>
<protein>
    <submittedName>
        <fullName evidence="6">Gamma-glutamyltranspeptidase/glutathione hydrolase</fullName>
        <ecNumber evidence="6">2.3.2.2</ecNumber>
        <ecNumber evidence="6">3.4.19.13</ecNumber>
    </submittedName>
</protein>
<sequence>MLFTALLALAACGHMGQPGPAAQALQNPEAAVAWQAKPGWRNSHAAVAAAHPLAAAAGQEMLDAGGSAMDAGIAVQLVLGLVEPQSSGIGGGAFLMYWDGHSVSALDGRETAPAAADEALFLKPDGQPMAYSQAVVGGRSVGTPGLLRMLEQAHARFGKLPWARLFEPAIRLSEQGYALTARSVGLLKQDRFLIKDAQAAAYFYDAQGQLWPAGHLLRNPALAAVLRQVAAGGADAFLTGPVARDIVRRVREHPGNPGRLSEADLAGYAPKFRQALCSDWRAAWRVCGFPPPSSGHLTLMQILTMLAPQQPSQVLAQGLPGDAWLHRYAEAANLAFADRALYIADPDFVPAPAGDWRSLLAPDYLRTRAALITEQAAGTAQPGRPGGRSLAWASQAEQPEHGTSHISIVDGEGRALAMTSSIEAGFGARIMSDGGSGLAGGFLLNNQLTDFALAPRDAQGRPVANRVEPGKRPRSSMSPTLVFDRRDGRLLMSLGAPGGPAIIHYVAKTLIATQDWGMDVQQAVALPNFGGFNSGSLLLESGLFPASTIAGLRARGQRVVETDLPSGIQAIERRDGGWFGAADPRRDGVVRGN</sequence>
<evidence type="ECO:0000256" key="2">
    <source>
        <dbReference type="ARBA" id="ARBA00022679"/>
    </source>
</evidence>
<feature type="region of interest" description="Disordered" evidence="5">
    <location>
        <begin position="375"/>
        <end position="406"/>
    </location>
</feature>
<dbReference type="Pfam" id="PF01019">
    <property type="entry name" value="G_glu_transpept"/>
    <property type="match status" value="1"/>
</dbReference>
<evidence type="ECO:0000313" key="7">
    <source>
        <dbReference type="Proteomes" id="UP000562027"/>
    </source>
</evidence>
<dbReference type="PRINTS" id="PR01210">
    <property type="entry name" value="GGTRANSPTASE"/>
</dbReference>
<dbReference type="GO" id="GO:0036374">
    <property type="term" value="F:glutathione hydrolase activity"/>
    <property type="evidence" value="ECO:0007669"/>
    <property type="project" value="UniProtKB-EC"/>
</dbReference>
<evidence type="ECO:0000256" key="1">
    <source>
        <dbReference type="ARBA" id="ARBA00009381"/>
    </source>
</evidence>
<accession>A0A840L4X9</accession>
<dbReference type="Gene3D" id="1.10.246.130">
    <property type="match status" value="1"/>
</dbReference>
<dbReference type="GO" id="GO:0103068">
    <property type="term" value="F:leukotriene C4 gamma-glutamyl transferase activity"/>
    <property type="evidence" value="ECO:0007669"/>
    <property type="project" value="UniProtKB-EC"/>
</dbReference>
<dbReference type="EC" id="3.4.19.13" evidence="6"/>
<dbReference type="AlphaFoldDB" id="A0A840L4X9"/>
<dbReference type="Gene3D" id="3.60.20.40">
    <property type="match status" value="1"/>
</dbReference>
<evidence type="ECO:0000256" key="4">
    <source>
        <dbReference type="ARBA" id="ARBA00023145"/>
    </source>
</evidence>
<reference evidence="6 7" key="1">
    <citation type="submission" date="2020-08" db="EMBL/GenBank/DDBJ databases">
        <title>Functional genomics of gut bacteria from endangered species of beetles.</title>
        <authorList>
            <person name="Carlos-Shanley C."/>
        </authorList>
    </citation>
    <scope>NUCLEOTIDE SEQUENCE [LARGE SCALE GENOMIC DNA]</scope>
    <source>
        <strain evidence="6 7">S00239</strain>
    </source>
</reference>
<keyword evidence="4" id="KW-0865">Zymogen</keyword>
<dbReference type="InterPro" id="IPR043138">
    <property type="entry name" value="GGT_lsub"/>
</dbReference>
<proteinExistence type="inferred from homology"/>
<dbReference type="PANTHER" id="PTHR43199">
    <property type="entry name" value="GLUTATHIONE HYDROLASE"/>
    <property type="match status" value="1"/>
</dbReference>
<evidence type="ECO:0000256" key="3">
    <source>
        <dbReference type="ARBA" id="ARBA00022801"/>
    </source>
</evidence>
<keyword evidence="3 6" id="KW-0378">Hydrolase</keyword>
<comment type="caution">
    <text evidence="6">The sequence shown here is derived from an EMBL/GenBank/DDBJ whole genome shotgun (WGS) entry which is preliminary data.</text>
</comment>
<evidence type="ECO:0000313" key="6">
    <source>
        <dbReference type="EMBL" id="MBB4841742.1"/>
    </source>
</evidence>
<comment type="similarity">
    <text evidence="1">Belongs to the gamma-glutamyltransferase family.</text>
</comment>
<name>A0A840L4X9_9BURK</name>
<dbReference type="InterPro" id="IPR043137">
    <property type="entry name" value="GGT_ssub_C"/>
</dbReference>
<dbReference type="EMBL" id="JACHLP010000001">
    <property type="protein sequence ID" value="MBB4841742.1"/>
    <property type="molecule type" value="Genomic_DNA"/>
</dbReference>